<name>A0A2M8KP20_9BACT</name>
<gene>
    <name evidence="1" type="ORF">COU87_03280</name>
</gene>
<dbReference type="AlphaFoldDB" id="A0A2M8KP20"/>
<dbReference type="EMBL" id="PFEC01000059">
    <property type="protein sequence ID" value="PJE61676.1"/>
    <property type="molecule type" value="Genomic_DNA"/>
</dbReference>
<organism evidence="1 2">
    <name type="scientific">Candidatus Roizmanbacteria bacterium CG10_big_fil_rev_8_21_14_0_10_39_12</name>
    <dbReference type="NCBI Taxonomy" id="1974852"/>
    <lineage>
        <taxon>Bacteria</taxon>
        <taxon>Candidatus Roizmaniibacteriota</taxon>
    </lineage>
</organism>
<evidence type="ECO:0008006" key="3">
    <source>
        <dbReference type="Google" id="ProtNLM"/>
    </source>
</evidence>
<dbReference type="NCBIfam" id="TIGR03696">
    <property type="entry name" value="Rhs_assc_core"/>
    <property type="match status" value="1"/>
</dbReference>
<dbReference type="InterPro" id="IPR022385">
    <property type="entry name" value="Rhs_assc_core"/>
</dbReference>
<proteinExistence type="predicted"/>
<evidence type="ECO:0000313" key="1">
    <source>
        <dbReference type="EMBL" id="PJE61676.1"/>
    </source>
</evidence>
<dbReference type="Gene3D" id="2.180.10.10">
    <property type="entry name" value="RHS repeat-associated core"/>
    <property type="match status" value="1"/>
</dbReference>
<protein>
    <recommendedName>
        <fullName evidence="3">RHS repeat-associated core domain-containing protein</fullName>
    </recommendedName>
</protein>
<accession>A0A2M8KP20</accession>
<comment type="caution">
    <text evidence="1">The sequence shown here is derived from an EMBL/GenBank/DDBJ whole genome shotgun (WGS) entry which is preliminary data.</text>
</comment>
<reference evidence="2" key="1">
    <citation type="submission" date="2017-09" db="EMBL/GenBank/DDBJ databases">
        <title>Depth-based differentiation of microbial function through sediment-hosted aquifers and enrichment of novel symbionts in the deep terrestrial subsurface.</title>
        <authorList>
            <person name="Probst A.J."/>
            <person name="Ladd B."/>
            <person name="Jarett J.K."/>
            <person name="Geller-Mcgrath D.E."/>
            <person name="Sieber C.M.K."/>
            <person name="Emerson J.B."/>
            <person name="Anantharaman K."/>
            <person name="Thomas B.C."/>
            <person name="Malmstrom R."/>
            <person name="Stieglmeier M."/>
            <person name="Klingl A."/>
            <person name="Woyke T."/>
            <person name="Ryan C.M."/>
            <person name="Banfield J.F."/>
        </authorList>
    </citation>
    <scope>NUCLEOTIDE SEQUENCE [LARGE SCALE GENOMIC DNA]</scope>
</reference>
<evidence type="ECO:0000313" key="2">
    <source>
        <dbReference type="Proteomes" id="UP000230222"/>
    </source>
</evidence>
<dbReference type="Proteomes" id="UP000230222">
    <property type="component" value="Unassembled WGS sequence"/>
</dbReference>
<feature type="non-terminal residue" evidence="1">
    <location>
        <position position="1"/>
    </location>
</feature>
<sequence>TNLMYYNARYYNPATGLFLQADSVDDTPNKYQYVASNPVNNVDPSGNEVKCIPLIMPCGKTDEEIRDEGYVDEEAETFGDSLMKAGAQIIDGLGLCFTKNCKSWLSPEVHRQNQINQMIPMPAAITAPIVTTVKVVANPYNPVPLTLRPDMENTTIKIFQRTPTAVVEEDIATLKRLLDTDHGIENVTDFLENILATQGIDAYRKNEVKMKISISMYEDAASRFRAILMDHGWTERQIDQAKFYLEEAHDLVIKASAGETTIP</sequence>